<dbReference type="Proteomes" id="UP000836788">
    <property type="component" value="Chromosome 6"/>
</dbReference>
<keyword evidence="1" id="KW-0812">Transmembrane</keyword>
<name>A0A8J9TLP2_PHATR</name>
<evidence type="ECO:0000256" key="1">
    <source>
        <dbReference type="SAM" id="Phobius"/>
    </source>
</evidence>
<proteinExistence type="predicted"/>
<dbReference type="AlphaFoldDB" id="A0A8J9TLP2"/>
<keyword evidence="1" id="KW-1133">Transmembrane helix</keyword>
<gene>
    <name evidence="3" type="ORF">PTTT1_LOCUS47158</name>
</gene>
<evidence type="ECO:0000259" key="2">
    <source>
        <dbReference type="Pfam" id="PF13640"/>
    </source>
</evidence>
<dbReference type="EMBL" id="OU594947">
    <property type="protein sequence ID" value="CAG9291187.1"/>
    <property type="molecule type" value="Genomic_DNA"/>
</dbReference>
<protein>
    <recommendedName>
        <fullName evidence="2">Prolyl 4-hydroxylase alpha subunit Fe(2+) 2OG dioxygenase domain-containing protein</fullName>
    </recommendedName>
</protein>
<organism evidence="3">
    <name type="scientific">Phaeodactylum tricornutum</name>
    <name type="common">Diatom</name>
    <dbReference type="NCBI Taxonomy" id="2850"/>
    <lineage>
        <taxon>Eukaryota</taxon>
        <taxon>Sar</taxon>
        <taxon>Stramenopiles</taxon>
        <taxon>Ochrophyta</taxon>
        <taxon>Bacillariophyta</taxon>
        <taxon>Bacillariophyceae</taxon>
        <taxon>Bacillariophycidae</taxon>
        <taxon>Naviculales</taxon>
        <taxon>Phaeodactylaceae</taxon>
        <taxon>Phaeodactylum</taxon>
    </lineage>
</organism>
<keyword evidence="1" id="KW-0472">Membrane</keyword>
<feature type="transmembrane region" description="Helical" evidence="1">
    <location>
        <begin position="21"/>
        <end position="41"/>
    </location>
</feature>
<sequence length="352" mass="40175">MLPLQRKKVAMAFPKWPTVTLNLWTLLVSSSLLCFVVYQLAVQKFKVELYEMGRQQRIHELIQQSAPIDASVIEELYQAISSERLARIANKFKEVYSLNDPFPHITIDGIFPKRFLEEVLKENHESVGANGCLAGAGKCFQERVQKKKSAIEEDDLMGLHTKILFSAMKSSNFIHFLEMLTGIQDIIPDPHYRGSGIHLTATGGNLNVHADFNKYEAYQLDRRVNSFVFLNQDWPESYGGHLEFWTKDMGSCVQRILPVFGRFVVFSSTDFSYHGHPQPLSTPEGRARRSLALYYYTNGRPANECLNGDCSGRGHSTLFQRPVGCKICEEQTCKAYRDNEKLPYWEDSEANT</sequence>
<reference evidence="3" key="1">
    <citation type="submission" date="2022-02" db="EMBL/GenBank/DDBJ databases">
        <authorList>
            <person name="Giguere J D."/>
        </authorList>
    </citation>
    <scope>NUCLEOTIDE SEQUENCE</scope>
    <source>
        <strain evidence="3">CCAP 1055/1</strain>
    </source>
</reference>
<evidence type="ECO:0000313" key="3">
    <source>
        <dbReference type="EMBL" id="CAG9291187.1"/>
    </source>
</evidence>
<dbReference type="Gene3D" id="2.60.120.620">
    <property type="entry name" value="q2cbj1_9rhob like domain"/>
    <property type="match status" value="1"/>
</dbReference>
<dbReference type="Pfam" id="PF13640">
    <property type="entry name" value="2OG-FeII_Oxy_3"/>
    <property type="match status" value="1"/>
</dbReference>
<dbReference type="InterPro" id="IPR044862">
    <property type="entry name" value="Pro_4_hyd_alph_FE2OG_OXY"/>
</dbReference>
<accession>A0A8J9TLP2</accession>
<feature type="domain" description="Prolyl 4-hydroxylase alpha subunit Fe(2+) 2OG dioxygenase" evidence="2">
    <location>
        <begin position="200"/>
        <end position="296"/>
    </location>
</feature>